<keyword evidence="2" id="KW-0812">Transmembrane</keyword>
<feature type="transmembrane region" description="Helical" evidence="2">
    <location>
        <begin position="109"/>
        <end position="129"/>
    </location>
</feature>
<keyword evidence="5" id="KW-1185">Reference proteome</keyword>
<evidence type="ECO:0000313" key="5">
    <source>
        <dbReference type="Proteomes" id="UP000014136"/>
    </source>
</evidence>
<keyword evidence="2" id="KW-0472">Membrane</keyword>
<dbReference type="OrthoDB" id="8607342at2"/>
<gene>
    <name evidence="4" type="ORF">OMQ_02622</name>
</gene>
<dbReference type="STRING" id="41997.RV16_GL001447"/>
<feature type="transmembrane region" description="Helical" evidence="2">
    <location>
        <begin position="64"/>
        <end position="89"/>
    </location>
</feature>
<dbReference type="GO" id="GO:0080120">
    <property type="term" value="P:CAAX-box protein maturation"/>
    <property type="evidence" value="ECO:0007669"/>
    <property type="project" value="UniProtKB-ARBA"/>
</dbReference>
<evidence type="ECO:0000256" key="1">
    <source>
        <dbReference type="ARBA" id="ARBA00009067"/>
    </source>
</evidence>
<feature type="transmembrane region" description="Helical" evidence="2">
    <location>
        <begin position="150"/>
        <end position="173"/>
    </location>
</feature>
<dbReference type="AlphaFoldDB" id="S0NYX9"/>
<dbReference type="HOGENOM" id="CLU_109277_1_0_9"/>
<dbReference type="eggNOG" id="COG1266">
    <property type="taxonomic scope" value="Bacteria"/>
</dbReference>
<dbReference type="RefSeq" id="WP_016176367.1">
    <property type="nucleotide sequence ID" value="NZ_KE136392.1"/>
</dbReference>
<protein>
    <recommendedName>
        <fullName evidence="3">CAAX prenyl protease 2/Lysostaphin resistance protein A-like domain-containing protein</fullName>
    </recommendedName>
</protein>
<feature type="domain" description="CAAX prenyl protease 2/Lysostaphin resistance protein A-like" evidence="3">
    <location>
        <begin position="115"/>
        <end position="206"/>
    </location>
</feature>
<evidence type="ECO:0000313" key="4">
    <source>
        <dbReference type="EMBL" id="EOT25735.1"/>
    </source>
</evidence>
<accession>S0NYX9</accession>
<dbReference type="Proteomes" id="UP000014136">
    <property type="component" value="Unassembled WGS sequence"/>
</dbReference>
<evidence type="ECO:0000256" key="2">
    <source>
        <dbReference type="SAM" id="Phobius"/>
    </source>
</evidence>
<feature type="transmembrane region" description="Helical" evidence="2">
    <location>
        <begin position="33"/>
        <end position="52"/>
    </location>
</feature>
<comment type="similarity">
    <text evidence="1">Belongs to the UPF0177 family.</text>
</comment>
<dbReference type="EMBL" id="AHYT01000013">
    <property type="protein sequence ID" value="EOT25735.1"/>
    <property type="molecule type" value="Genomic_DNA"/>
</dbReference>
<comment type="caution">
    <text evidence="4">The sequence shown here is derived from an EMBL/GenBank/DDBJ whole genome shotgun (WGS) entry which is preliminary data.</text>
</comment>
<sequence length="215" mass="24774">MKQRSRILFISYFVVMLALPIVLASFISIEWLSIGSSLFLLVLALLLFGNYLRSEFQRFSQQVHLGKFLLSCIGYFLLIAVVRVIALQILDLFIDTSQIGQNQEMLNELSQNIPIIASFLLMSIYAPLVEELVFRQAMLGYVDKNNRPKVIFLTILSVTIFTLLHTLHVADIALYLPLTLVLTWLYWKYDRNVIASMLFHFVNNTIAVITMLFFL</sequence>
<dbReference type="PATRIC" id="fig|1139996.3.peg.2574"/>
<dbReference type="PANTHER" id="PTHR36435">
    <property type="entry name" value="SLR1288 PROTEIN"/>
    <property type="match status" value="1"/>
</dbReference>
<proteinExistence type="inferred from homology"/>
<organism evidence="4 5">
    <name type="scientific">Enterococcus saccharolyticus subsp. saccharolyticus ATCC 43076</name>
    <dbReference type="NCBI Taxonomy" id="1139996"/>
    <lineage>
        <taxon>Bacteria</taxon>
        <taxon>Bacillati</taxon>
        <taxon>Bacillota</taxon>
        <taxon>Bacilli</taxon>
        <taxon>Lactobacillales</taxon>
        <taxon>Enterococcaceae</taxon>
        <taxon>Enterococcus</taxon>
    </lineage>
</organism>
<feature type="transmembrane region" description="Helical" evidence="2">
    <location>
        <begin position="7"/>
        <end position="27"/>
    </location>
</feature>
<dbReference type="InterPro" id="IPR052710">
    <property type="entry name" value="CAAX_protease"/>
</dbReference>
<feature type="transmembrane region" description="Helical" evidence="2">
    <location>
        <begin position="193"/>
        <end position="214"/>
    </location>
</feature>
<dbReference type="PANTHER" id="PTHR36435:SF1">
    <property type="entry name" value="CAAX AMINO TERMINAL PROTEASE FAMILY PROTEIN"/>
    <property type="match status" value="1"/>
</dbReference>
<evidence type="ECO:0000259" key="3">
    <source>
        <dbReference type="Pfam" id="PF02517"/>
    </source>
</evidence>
<dbReference type="InterPro" id="IPR003675">
    <property type="entry name" value="Rce1/LyrA-like_dom"/>
</dbReference>
<reference evidence="4 5" key="1">
    <citation type="submission" date="2013-03" db="EMBL/GenBank/DDBJ databases">
        <title>The Genome Sequence of Enterococcus saccharolyticus ATCC_43076 (Illumina only assembly).</title>
        <authorList>
            <consortium name="The Broad Institute Genomics Platform"/>
            <consortium name="The Broad Institute Genome Sequencing Center for Infectious Disease"/>
            <person name="Earl A."/>
            <person name="Russ C."/>
            <person name="Gilmore M."/>
            <person name="Surin D."/>
            <person name="Walker B."/>
            <person name="Young S."/>
            <person name="Zeng Q."/>
            <person name="Gargeya S."/>
            <person name="Fitzgerald M."/>
            <person name="Haas B."/>
            <person name="Abouelleil A."/>
            <person name="Allen A.W."/>
            <person name="Alvarado L."/>
            <person name="Arachchi H.M."/>
            <person name="Berlin A.M."/>
            <person name="Chapman S.B."/>
            <person name="Gainer-Dewar J."/>
            <person name="Goldberg J."/>
            <person name="Griggs A."/>
            <person name="Gujja S."/>
            <person name="Hansen M."/>
            <person name="Howarth C."/>
            <person name="Imamovic A."/>
            <person name="Ireland A."/>
            <person name="Larimer J."/>
            <person name="McCowan C."/>
            <person name="Murphy C."/>
            <person name="Pearson M."/>
            <person name="Poon T.W."/>
            <person name="Priest M."/>
            <person name="Roberts A."/>
            <person name="Saif S."/>
            <person name="Shea T."/>
            <person name="Sisk P."/>
            <person name="Sykes S."/>
            <person name="Wortman J."/>
            <person name="Nusbaum C."/>
            <person name="Birren B."/>
        </authorList>
    </citation>
    <scope>NUCLEOTIDE SEQUENCE [LARGE SCALE GENOMIC DNA]</scope>
    <source>
        <strain evidence="4 5">ATCC 43076</strain>
    </source>
</reference>
<keyword evidence="2" id="KW-1133">Transmembrane helix</keyword>
<dbReference type="Pfam" id="PF02517">
    <property type="entry name" value="Rce1-like"/>
    <property type="match status" value="1"/>
</dbReference>
<name>S0NYX9_9ENTE</name>
<dbReference type="GO" id="GO:0004175">
    <property type="term" value="F:endopeptidase activity"/>
    <property type="evidence" value="ECO:0007669"/>
    <property type="project" value="UniProtKB-ARBA"/>
</dbReference>